<evidence type="ECO:0000313" key="3">
    <source>
        <dbReference type="Proteomes" id="UP000274556"/>
    </source>
</evidence>
<proteinExistence type="predicted"/>
<feature type="compositionally biased region" description="Basic and acidic residues" evidence="1">
    <location>
        <begin position="11"/>
        <end position="20"/>
    </location>
</feature>
<accession>A0A495V6T5</accession>
<dbReference type="AlphaFoldDB" id="A0A495V6T5"/>
<reference evidence="2 3" key="1">
    <citation type="submission" date="2018-10" db="EMBL/GenBank/DDBJ databases">
        <title>Genomic Encyclopedia of Archaeal and Bacterial Type Strains, Phase II (KMG-II): from individual species to whole genera.</title>
        <authorList>
            <person name="Goeker M."/>
        </authorList>
    </citation>
    <scope>NUCLEOTIDE SEQUENCE [LARGE SCALE GENOMIC DNA]</scope>
    <source>
        <strain evidence="2 3">DSM 235</strain>
    </source>
</reference>
<feature type="region of interest" description="Disordered" evidence="1">
    <location>
        <begin position="552"/>
        <end position="572"/>
    </location>
</feature>
<feature type="region of interest" description="Disordered" evidence="1">
    <location>
        <begin position="1"/>
        <end position="20"/>
    </location>
</feature>
<evidence type="ECO:0000313" key="2">
    <source>
        <dbReference type="EMBL" id="RKT44994.1"/>
    </source>
</evidence>
<dbReference type="Proteomes" id="UP000274556">
    <property type="component" value="Unassembled WGS sequence"/>
</dbReference>
<comment type="caution">
    <text evidence="2">The sequence shown here is derived from an EMBL/GenBank/DDBJ whole genome shotgun (WGS) entry which is preliminary data.</text>
</comment>
<sequence>MSDAPACVDSSADRRPTPIHDRLDRAKHLHAVAQARQDGQSQRAAVSGAGVARSTLRHWNASPAPSAPAALSAFVETPEGVVWLRRILVAAHWSIGEQGGAGVRVVCDFLERSGLSAFIGASYGTQQAFHAGLEEQIVTAATELRGTLAQAMPHRTLSIAEDETWKDGMRLVSIDAVSNFILLEHRSDERSAAAWTRALEGGLEGLNVTVVQGTSDEAKGLLAHVERDLGAHHATDLFHLQHEVSQAMSLSLKRAEQQAETAEAEAKARWQDACAAEQAYHRRRHGPGRPPAFAARIDEALSASVQASLAREQAHAHRAEAKALIGAFGEVDHPYEIQQGQAQTPEQLEARLGTLFTRLEAIAEEADLSERLRAHLAKAKRLTQSLVATLTFFFMMVNTRVQALDLAPAIEQAMLDDLIPALYLERVAARSTRAEPRHRLRALSAQRLAPLRQPSHPIQSLDPQTRHHLEQVAGECADLFQRSSSCVEGRNGFLALYQHGHHRISPRKQQVLTALHNFAIKRPDGTTAAERFFAQPHPSLFEQVLERMPWPARPARRRPRPARQPYLVPVAA</sequence>
<keyword evidence="3" id="KW-1185">Reference proteome</keyword>
<evidence type="ECO:0000256" key="1">
    <source>
        <dbReference type="SAM" id="MobiDB-lite"/>
    </source>
</evidence>
<dbReference type="Pfam" id="PF19936">
    <property type="entry name" value="DUF6399"/>
    <property type="match status" value="1"/>
</dbReference>
<organism evidence="2 3">
    <name type="scientific">Thiocapsa rosea</name>
    <dbReference type="NCBI Taxonomy" id="69360"/>
    <lineage>
        <taxon>Bacteria</taxon>
        <taxon>Pseudomonadati</taxon>
        <taxon>Pseudomonadota</taxon>
        <taxon>Gammaproteobacteria</taxon>
        <taxon>Chromatiales</taxon>
        <taxon>Chromatiaceae</taxon>
        <taxon>Thiocapsa</taxon>
    </lineage>
</organism>
<name>A0A495V6T5_9GAMM</name>
<protein>
    <submittedName>
        <fullName evidence="2">Uncharacterized protein</fullName>
    </submittedName>
</protein>
<gene>
    <name evidence="2" type="ORF">BDD21_2406</name>
</gene>
<dbReference type="EMBL" id="RBXL01000001">
    <property type="protein sequence ID" value="RKT44994.1"/>
    <property type="molecule type" value="Genomic_DNA"/>
</dbReference>
<dbReference type="InterPro" id="IPR045650">
    <property type="entry name" value="DUF6399"/>
</dbReference>